<sequence>MRKRNPTRAEKIAIATTDGRLKIKHWLVVEKSAEALVLEHKISGKRKELQLKEA</sequence>
<keyword evidence="3" id="KW-1185">Reference proteome</keyword>
<dbReference type="EMBL" id="JARSFG010000012">
    <property type="protein sequence ID" value="MEC1178511.1"/>
    <property type="molecule type" value="Genomic_DNA"/>
</dbReference>
<proteinExistence type="predicted"/>
<dbReference type="Proteomes" id="UP001344888">
    <property type="component" value="Unassembled WGS sequence"/>
</dbReference>
<reference evidence="2 3" key="1">
    <citation type="submission" date="2023-03" db="EMBL/GenBank/DDBJ databases">
        <title>Bacillus Genome Sequencing.</title>
        <authorList>
            <person name="Dunlap C."/>
        </authorList>
    </citation>
    <scope>NUCLEOTIDE SEQUENCE [LARGE SCALE GENOMIC DNA]</scope>
    <source>
        <strain evidence="2 3">B-59205</strain>
    </source>
</reference>
<evidence type="ECO:0000259" key="1">
    <source>
        <dbReference type="Pfam" id="PF21847"/>
    </source>
</evidence>
<accession>A0AAW9NUK8</accession>
<dbReference type="InterPro" id="IPR054201">
    <property type="entry name" value="DUF6906"/>
</dbReference>
<organism evidence="2 3">
    <name type="scientific">Metasolibacillus meyeri</name>
    <dbReference type="NCBI Taxonomy" id="1071052"/>
    <lineage>
        <taxon>Bacteria</taxon>
        <taxon>Bacillati</taxon>
        <taxon>Bacillota</taxon>
        <taxon>Bacilli</taxon>
        <taxon>Bacillales</taxon>
        <taxon>Caryophanaceae</taxon>
        <taxon>Metasolibacillus</taxon>
    </lineage>
</organism>
<protein>
    <recommendedName>
        <fullName evidence="1">DUF6906 domain-containing protein</fullName>
    </recommendedName>
</protein>
<gene>
    <name evidence="2" type="ORF">P9B03_08465</name>
</gene>
<dbReference type="Pfam" id="PF21847">
    <property type="entry name" value="DUF6906"/>
    <property type="match status" value="1"/>
</dbReference>
<dbReference type="AlphaFoldDB" id="A0AAW9NUK8"/>
<dbReference type="RefSeq" id="WP_326123006.1">
    <property type="nucleotide sequence ID" value="NZ_JARSFG010000012.1"/>
</dbReference>
<evidence type="ECO:0000313" key="2">
    <source>
        <dbReference type="EMBL" id="MEC1178511.1"/>
    </source>
</evidence>
<evidence type="ECO:0000313" key="3">
    <source>
        <dbReference type="Proteomes" id="UP001344888"/>
    </source>
</evidence>
<feature type="domain" description="DUF6906" evidence="1">
    <location>
        <begin position="3"/>
        <end position="49"/>
    </location>
</feature>
<comment type="caution">
    <text evidence="2">The sequence shown here is derived from an EMBL/GenBank/DDBJ whole genome shotgun (WGS) entry which is preliminary data.</text>
</comment>
<name>A0AAW9NUK8_9BACL</name>